<dbReference type="Pfam" id="PF00196">
    <property type="entry name" value="GerE"/>
    <property type="match status" value="1"/>
</dbReference>
<reference evidence="6" key="1">
    <citation type="journal article" date="2019" name="Int. J. Syst. Evol. Microbiol.">
        <title>The Global Catalogue of Microorganisms (GCM) 10K type strain sequencing project: providing services to taxonomists for standard genome sequencing and annotation.</title>
        <authorList>
            <consortium name="The Broad Institute Genomics Platform"/>
            <consortium name="The Broad Institute Genome Sequencing Center for Infectious Disease"/>
            <person name="Wu L."/>
            <person name="Ma J."/>
        </authorList>
    </citation>
    <scope>NUCLEOTIDE SEQUENCE [LARGE SCALE GENOMIC DNA]</scope>
    <source>
        <strain evidence="6">DFY28</strain>
    </source>
</reference>
<dbReference type="PRINTS" id="PR00038">
    <property type="entry name" value="HTHLUXR"/>
</dbReference>
<dbReference type="Proteomes" id="UP001596098">
    <property type="component" value="Unassembled WGS sequence"/>
</dbReference>
<evidence type="ECO:0000259" key="4">
    <source>
        <dbReference type="PROSITE" id="PS50043"/>
    </source>
</evidence>
<dbReference type="EMBL" id="JBHSQI010000002">
    <property type="protein sequence ID" value="MFC6152577.1"/>
    <property type="molecule type" value="Genomic_DNA"/>
</dbReference>
<dbReference type="PROSITE" id="PS50043">
    <property type="entry name" value="HTH_LUXR_2"/>
    <property type="match status" value="1"/>
</dbReference>
<dbReference type="Gene3D" id="3.40.50.2300">
    <property type="match status" value="1"/>
</dbReference>
<keyword evidence="1" id="KW-0805">Transcription regulation</keyword>
<dbReference type="InterPro" id="IPR016032">
    <property type="entry name" value="Sig_transdc_resp-reg_C-effctor"/>
</dbReference>
<dbReference type="RefSeq" id="WP_128219754.1">
    <property type="nucleotide sequence ID" value="NZ_CP034929.1"/>
</dbReference>
<dbReference type="SMART" id="SM00421">
    <property type="entry name" value="HTH_LUXR"/>
    <property type="match status" value="1"/>
</dbReference>
<dbReference type="CDD" id="cd06170">
    <property type="entry name" value="LuxR_C_like"/>
    <property type="match status" value="1"/>
</dbReference>
<evidence type="ECO:0000313" key="6">
    <source>
        <dbReference type="Proteomes" id="UP001596098"/>
    </source>
</evidence>
<gene>
    <name evidence="5" type="ORF">ACFPWU_02725</name>
</gene>
<keyword evidence="6" id="KW-1185">Reference proteome</keyword>
<evidence type="ECO:0000256" key="3">
    <source>
        <dbReference type="ARBA" id="ARBA00023163"/>
    </source>
</evidence>
<evidence type="ECO:0000256" key="2">
    <source>
        <dbReference type="ARBA" id="ARBA00023125"/>
    </source>
</evidence>
<protein>
    <submittedName>
        <fullName evidence="5">Response regulator transcription factor</fullName>
    </submittedName>
</protein>
<feature type="domain" description="HTH luxR-type" evidence="4">
    <location>
        <begin position="150"/>
        <end position="215"/>
    </location>
</feature>
<keyword evidence="2" id="KW-0238">DNA-binding</keyword>
<evidence type="ECO:0000256" key="1">
    <source>
        <dbReference type="ARBA" id="ARBA00023015"/>
    </source>
</evidence>
<sequence length="219" mass="23159">MTRVVVVAEGGLVAETIEVALAEQGFCAQSMPFPRGRAEVVEARRRVDEFEAQAGVVVAEVDEVEEWRDVLGLVEGVDVPWLLVTGSASLGRWGGLLAAGCVGVVRMTDGLDALAETVRAVAAKGAGMDAVQHALALGAWHDLGAEQRDVVRRIAALSPREWEVLGLLGEGQTTASIAKMSGVSEGTVRSQVRAIRQKLNVRSQLAAVAAYQTATEFGR</sequence>
<proteinExistence type="predicted"/>
<keyword evidence="3" id="KW-0804">Transcription</keyword>
<dbReference type="PANTHER" id="PTHR44688:SF16">
    <property type="entry name" value="DNA-BINDING TRANSCRIPTIONAL ACTIVATOR DEVR_DOSR"/>
    <property type="match status" value="1"/>
</dbReference>
<dbReference type="InterPro" id="IPR000792">
    <property type="entry name" value="Tscrpt_reg_LuxR_C"/>
</dbReference>
<accession>A0ABW1QUI4</accession>
<dbReference type="PANTHER" id="PTHR44688">
    <property type="entry name" value="DNA-BINDING TRANSCRIPTIONAL ACTIVATOR DEVR_DOSR"/>
    <property type="match status" value="1"/>
</dbReference>
<organism evidence="5 6">
    <name type="scientific">Nocardioides yefusunii</name>
    <dbReference type="NCBI Taxonomy" id="2500546"/>
    <lineage>
        <taxon>Bacteria</taxon>
        <taxon>Bacillati</taxon>
        <taxon>Actinomycetota</taxon>
        <taxon>Actinomycetes</taxon>
        <taxon>Propionibacteriales</taxon>
        <taxon>Nocardioidaceae</taxon>
        <taxon>Nocardioides</taxon>
    </lineage>
</organism>
<dbReference type="SUPFAM" id="SSF46894">
    <property type="entry name" value="C-terminal effector domain of the bipartite response regulators"/>
    <property type="match status" value="1"/>
</dbReference>
<evidence type="ECO:0000313" key="5">
    <source>
        <dbReference type="EMBL" id="MFC6152577.1"/>
    </source>
</evidence>
<comment type="caution">
    <text evidence="5">The sequence shown here is derived from an EMBL/GenBank/DDBJ whole genome shotgun (WGS) entry which is preliminary data.</text>
</comment>
<name>A0ABW1QUI4_9ACTN</name>